<reference evidence="1" key="1">
    <citation type="journal article" date="2021" name="PeerJ">
        <title>Extensive microbial diversity within the chicken gut microbiome revealed by metagenomics and culture.</title>
        <authorList>
            <person name="Gilroy R."/>
            <person name="Ravi A."/>
            <person name="Getino M."/>
            <person name="Pursley I."/>
            <person name="Horton D.L."/>
            <person name="Alikhan N.F."/>
            <person name="Baker D."/>
            <person name="Gharbi K."/>
            <person name="Hall N."/>
            <person name="Watson M."/>
            <person name="Adriaenssens E.M."/>
            <person name="Foster-Nyarko E."/>
            <person name="Jarju S."/>
            <person name="Secka A."/>
            <person name="Antonio M."/>
            <person name="Oren A."/>
            <person name="Chaudhuri R.R."/>
            <person name="La Ragione R."/>
            <person name="Hildebrand F."/>
            <person name="Pallen M.J."/>
        </authorList>
    </citation>
    <scope>NUCLEOTIDE SEQUENCE</scope>
    <source>
        <strain evidence="1">CHK188-4685</strain>
    </source>
</reference>
<sequence length="74" mass="8578">MTLKELFTWYVTDMRDGLLEPHSASTAEERLVELIQKQVDKEALEELFVSVLADWEEYGFRGGFTLARELLLAK</sequence>
<proteinExistence type="predicted"/>
<gene>
    <name evidence="1" type="ORF">H9716_12335</name>
</gene>
<dbReference type="EMBL" id="DWYS01000145">
    <property type="protein sequence ID" value="HJB08628.1"/>
    <property type="molecule type" value="Genomic_DNA"/>
</dbReference>
<evidence type="ECO:0000313" key="1">
    <source>
        <dbReference type="EMBL" id="HJB08628.1"/>
    </source>
</evidence>
<accession>A0A9D2L9X4</accession>
<reference evidence="1" key="2">
    <citation type="submission" date="2021-04" db="EMBL/GenBank/DDBJ databases">
        <authorList>
            <person name="Gilroy R."/>
        </authorList>
    </citation>
    <scope>NUCLEOTIDE SEQUENCE</scope>
    <source>
        <strain evidence="1">CHK188-4685</strain>
    </source>
</reference>
<comment type="caution">
    <text evidence="1">The sequence shown here is derived from an EMBL/GenBank/DDBJ whole genome shotgun (WGS) entry which is preliminary data.</text>
</comment>
<dbReference type="Proteomes" id="UP000886804">
    <property type="component" value="Unassembled WGS sequence"/>
</dbReference>
<protein>
    <submittedName>
        <fullName evidence="1">Uncharacterized protein</fullName>
    </submittedName>
</protein>
<name>A0A9D2L9X4_9FIRM</name>
<dbReference type="AlphaFoldDB" id="A0A9D2L9X4"/>
<evidence type="ECO:0000313" key="2">
    <source>
        <dbReference type="Proteomes" id="UP000886804"/>
    </source>
</evidence>
<organism evidence="1 2">
    <name type="scientific">Candidatus Enterocloster faecavium</name>
    <dbReference type="NCBI Taxonomy" id="2838560"/>
    <lineage>
        <taxon>Bacteria</taxon>
        <taxon>Bacillati</taxon>
        <taxon>Bacillota</taxon>
        <taxon>Clostridia</taxon>
        <taxon>Lachnospirales</taxon>
        <taxon>Lachnospiraceae</taxon>
        <taxon>Enterocloster</taxon>
    </lineage>
</organism>